<feature type="repeat" description="TPR" evidence="1">
    <location>
        <begin position="1521"/>
        <end position="1554"/>
    </location>
</feature>
<dbReference type="InterPro" id="IPR011990">
    <property type="entry name" value="TPR-like_helical_dom_sf"/>
</dbReference>
<proteinExistence type="predicted"/>
<feature type="repeat" description="TPR" evidence="1">
    <location>
        <begin position="1479"/>
        <end position="1512"/>
    </location>
</feature>
<dbReference type="GO" id="GO:0005858">
    <property type="term" value="C:axonemal dynein complex"/>
    <property type="evidence" value="ECO:0007669"/>
    <property type="project" value="TreeGrafter"/>
</dbReference>
<dbReference type="Gene3D" id="1.25.40.10">
    <property type="entry name" value="Tetratricopeptide repeat domain"/>
    <property type="match status" value="3"/>
</dbReference>
<dbReference type="PANTHER" id="PTHR46532:SF11">
    <property type="entry name" value="DYNEIN AXONEMAL HEAVY CHAIN 12"/>
    <property type="match status" value="1"/>
</dbReference>
<feature type="repeat" description="TPR" evidence="1">
    <location>
        <begin position="1396"/>
        <end position="1429"/>
    </location>
</feature>
<dbReference type="Proteomes" id="UP000663864">
    <property type="component" value="Unassembled WGS sequence"/>
</dbReference>
<dbReference type="EMBL" id="CAJNOT010000356">
    <property type="protein sequence ID" value="CAF0952616.1"/>
    <property type="molecule type" value="Genomic_DNA"/>
</dbReference>
<dbReference type="Pfam" id="PF08385">
    <property type="entry name" value="DHC_N1"/>
    <property type="match status" value="1"/>
</dbReference>
<sequence>MNENVNERSSISSDIGEIEIVNDDMELEDQRFRFIVTYLNIVYGTTPIAFKKAIINNEINRKLIESFFDKTDRNIILIFENSDSLNILTEFPIQLKSKIICFVKRNESIIEKDIPLKKQIAIAEFTSSSITQLSLFISEILWPILQRKKIISDWPDIVLRSCIDNISELTNLLTIINGILRGQTILSIPHEIEFLSKSDYLHVLSHNKTFDGRKIRLLENLIMTWKNQIQTAINYDHDPPKNKSYILPNIEIEFWTNRAENLQGIKTQMHSPLVRRLAEVLEISSSNYFSRFRTIFRDVIQALAEAQNIALYLKTLVPILELIEKVQDIKTISLYFDQLFHTLALVWANSVYYTNIGRFIGFLQQWTNLVVLKIRDLLQPNDLFVDTDFDEPIQLINLALETCFLYKKSYQRRKELLPTYFNENRQILYWEIPESKIFERFDHFVDRLKMLKDILLTVQECSIYESIELGGIDADELQNILQKVIGDLKSTYAIFRGLSNDITNELNIDFPNTYKTFRKIIFIGDERIANILHRFLQPCSNHIKTTNIDNIYRLFRIFGSTLQRNRLRQVINEYTNTFLHIIENALNEDQLLFDEYIKDSNSIWLLSMPKLISHYRWIEQLRQRIYNQIEPLKIIDINIKDNDIYKRIVEQEKNIQIKLDNFIENINQQWINLFQKENLLHLNEPLLRKENEYYIVNIKSELATALHEVMRLYQIPNLILSPEIEEFYQQIDRFQQQFIDLDYITKSYRHIYDNVLIIEYPLIREELTIIENDLEKASTVVTFDIDIDSIDFIRRLRTTISDFEARFFKSKSNLDDMQKILKYFLKTALFSRGETRQDPLLIVYEKEDRVLKRNNELRDAGLRLQDILKQNKWLLKADADSDIWKAYVDYVDEIVIESLYEIIEYNLNYLLEESDPTLNKRPLFEVQLILDDLDLRFNPTLEFGSANGLYDIVDTLIGNIFRQAAMLPRLAEHSGQKHYQNDLEEMKELNDCRLKIMERLRDTMKEANDWKEEVEDYSYLWLVDRKEHMRQFILYGRLLEDYELENREHIKETPPSLIQFQNQIDLFQSIYNNIDSWDQTFLFNSWLRVDARPIKRQLLTLVNKWINLYKNYLIDHVTVSLNELELFIKYATDMLQRQVKSNDLKGLIETMTFLSQVRSRQEYTDDMAEPIKDIIELLKSYAYEVPQTIYAMLDELPEKWIIIKKMSIKMKQYIAPLQANQIINIRNQIIDMEKKQQELRERFLRDAPFKYDTKEPYVEKALSPDNPSLAASYAGIGYVYNNMGDYSKALEFYEKAHKILEKDLPLNHPNLATSYSNIGSVYDDMGDYSKALEFFEKAHKIYEKALSPNHPSLAHSYLNFAACYEKIGDYAAALKILQSGLQIQQKAFQEGNPDLASTYGWFGRIYRSMKDYPKALDSFNKSLAIRQQTLPETHPYQALTYSSIGDVHRLMGNYEKAFEFHRKALNIQENVQCNPLQCAMTYTYLGETYREMKDYSTALTYFQKGLEIRQKKLPKNHPDLAVVFHNIAKLYLSTRRYNMAMKNVQQAIEIAQEKLPSNHPHLLEYKETFEDIRKKM</sequence>
<comment type="caution">
    <text evidence="3">The sequence shown here is derived from an EMBL/GenBank/DDBJ whole genome shotgun (WGS) entry which is preliminary data.</text>
</comment>
<keyword evidence="1" id="KW-0802">TPR repeat</keyword>
<gene>
    <name evidence="3" type="ORF">ZHD862_LOCUS10095</name>
</gene>
<accession>A0A814DCH2</accession>
<dbReference type="GO" id="GO:0007018">
    <property type="term" value="P:microtubule-based movement"/>
    <property type="evidence" value="ECO:0007669"/>
    <property type="project" value="InterPro"/>
</dbReference>
<dbReference type="InterPro" id="IPR019734">
    <property type="entry name" value="TPR_rpt"/>
</dbReference>
<dbReference type="SMART" id="SM00028">
    <property type="entry name" value="TPR"/>
    <property type="match status" value="7"/>
</dbReference>
<feature type="domain" description="Dynein heavy chain tail" evidence="2">
    <location>
        <begin position="216"/>
        <end position="782"/>
    </location>
</feature>
<dbReference type="InterPro" id="IPR026983">
    <property type="entry name" value="DHC"/>
</dbReference>
<dbReference type="PROSITE" id="PS50005">
    <property type="entry name" value="TPR"/>
    <property type="match status" value="7"/>
</dbReference>
<feature type="repeat" description="TPR" evidence="1">
    <location>
        <begin position="1270"/>
        <end position="1303"/>
    </location>
</feature>
<feature type="repeat" description="TPR" evidence="1">
    <location>
        <begin position="1354"/>
        <end position="1387"/>
    </location>
</feature>
<dbReference type="InterPro" id="IPR013594">
    <property type="entry name" value="Dynein_heavy_tail"/>
</dbReference>
<feature type="repeat" description="TPR" evidence="1">
    <location>
        <begin position="1312"/>
        <end position="1345"/>
    </location>
</feature>
<dbReference type="Pfam" id="PF13374">
    <property type="entry name" value="TPR_10"/>
    <property type="match status" value="1"/>
</dbReference>
<reference evidence="3" key="1">
    <citation type="submission" date="2021-02" db="EMBL/GenBank/DDBJ databases">
        <authorList>
            <person name="Nowell W R."/>
        </authorList>
    </citation>
    <scope>NUCLEOTIDE SEQUENCE</scope>
</reference>
<dbReference type="GO" id="GO:0045505">
    <property type="term" value="F:dynein intermediate chain binding"/>
    <property type="evidence" value="ECO:0007669"/>
    <property type="project" value="InterPro"/>
</dbReference>
<evidence type="ECO:0000259" key="2">
    <source>
        <dbReference type="Pfam" id="PF08385"/>
    </source>
</evidence>
<evidence type="ECO:0000313" key="4">
    <source>
        <dbReference type="Proteomes" id="UP000663864"/>
    </source>
</evidence>
<dbReference type="Pfam" id="PF13424">
    <property type="entry name" value="TPR_12"/>
    <property type="match status" value="3"/>
</dbReference>
<dbReference type="SUPFAM" id="SSF81901">
    <property type="entry name" value="HCP-like"/>
    <property type="match status" value="1"/>
</dbReference>
<dbReference type="GO" id="GO:0051959">
    <property type="term" value="F:dynein light intermediate chain binding"/>
    <property type="evidence" value="ECO:0007669"/>
    <property type="project" value="InterPro"/>
</dbReference>
<dbReference type="PROSITE" id="PS50293">
    <property type="entry name" value="TPR_REGION"/>
    <property type="match status" value="2"/>
</dbReference>
<name>A0A814DCH2_9BILA</name>
<evidence type="ECO:0000313" key="3">
    <source>
        <dbReference type="EMBL" id="CAF0952616.1"/>
    </source>
</evidence>
<protein>
    <recommendedName>
        <fullName evidence="2">Dynein heavy chain tail domain-containing protein</fullName>
    </recommendedName>
</protein>
<feature type="repeat" description="TPR" evidence="1">
    <location>
        <begin position="1438"/>
        <end position="1471"/>
    </location>
</feature>
<organism evidence="3 4">
    <name type="scientific">Rotaria sordida</name>
    <dbReference type="NCBI Taxonomy" id="392033"/>
    <lineage>
        <taxon>Eukaryota</taxon>
        <taxon>Metazoa</taxon>
        <taxon>Spiralia</taxon>
        <taxon>Gnathifera</taxon>
        <taxon>Rotifera</taxon>
        <taxon>Eurotatoria</taxon>
        <taxon>Bdelloidea</taxon>
        <taxon>Philodinida</taxon>
        <taxon>Philodinidae</taxon>
        <taxon>Rotaria</taxon>
    </lineage>
</organism>
<evidence type="ECO:0000256" key="1">
    <source>
        <dbReference type="PROSITE-ProRule" id="PRU00339"/>
    </source>
</evidence>
<dbReference type="PANTHER" id="PTHR46532">
    <property type="entry name" value="MALE FERTILITY FACTOR KL5"/>
    <property type="match status" value="1"/>
</dbReference>